<dbReference type="GO" id="GO:1902600">
    <property type="term" value="P:proton transmembrane transport"/>
    <property type="evidence" value="ECO:0007669"/>
    <property type="project" value="InterPro"/>
</dbReference>
<comment type="caution">
    <text evidence="10">The sequence shown here is derived from an EMBL/GenBank/DDBJ whole genome shotgun (WGS) entry which is preliminary data.</text>
</comment>
<protein>
    <recommendedName>
        <fullName evidence="9">Cation/H+ exchanger transmembrane domain-containing protein</fullName>
    </recommendedName>
</protein>
<evidence type="ECO:0000256" key="5">
    <source>
        <dbReference type="ARBA" id="ARBA00022989"/>
    </source>
</evidence>
<evidence type="ECO:0000256" key="7">
    <source>
        <dbReference type="ARBA" id="ARBA00023136"/>
    </source>
</evidence>
<accession>A0AAD5V084</accession>
<dbReference type="EMBL" id="JANAWD010000261">
    <property type="protein sequence ID" value="KAJ3482696.1"/>
    <property type="molecule type" value="Genomic_DNA"/>
</dbReference>
<evidence type="ECO:0000256" key="2">
    <source>
        <dbReference type="ARBA" id="ARBA00022448"/>
    </source>
</evidence>
<feature type="transmembrane region" description="Helical" evidence="8">
    <location>
        <begin position="7"/>
        <end position="29"/>
    </location>
</feature>
<feature type="transmembrane region" description="Helical" evidence="8">
    <location>
        <begin position="98"/>
        <end position="117"/>
    </location>
</feature>
<keyword evidence="5 8" id="KW-1133">Transmembrane helix</keyword>
<sequence>MVADHLFYGGVIAQICLGMIYGTPLASILPQSWETTFTALGYIGLIGIIFEGGLSTDPVVLLSNLPLSALCATVGILVPIAFSFALLSGAFGYPPLEAFASGIALCTTSLGTTLMTLHSTSKSTRNATRSREIIREQTIESTIAPTLLFDVDAFRSSRIVVVLISAAMINDVVGLILASLIPALAAQRSDTGDSTTNMAWLIIRPLLSSFLIAVITPLVARFVLRPVYQWTARLLAGWKLHFPGHVHAKISLMIVFVFAFMAISYYSGSSLLFGAYIAGVTASYVSHPRAEANRGDVSNTDIYSSNPYVTFTTPPSFEDIYKKYIGPLQHYLLVPLFFASIGHAIPFVSLWSPTILWKGIVYSVLMALSKFAVGVPIIIWAVLFPKFHRKKKSLPPVVLDVQKGPDPDIENVTEVIEVPQVAEVVTEVDIAEEEKDVEVVCTEAPQRVPFSRSSTKVDPPLNKLPSSHFRSSFFPALLVGSAMVSRGEIGLLIAQIAKESAGGLMTDDVYLISIWAILLCTLIGPIIVGFLITRWGFRINQGVWS</sequence>
<dbReference type="GO" id="GO:0016020">
    <property type="term" value="C:membrane"/>
    <property type="evidence" value="ECO:0007669"/>
    <property type="project" value="UniProtKB-SubCell"/>
</dbReference>
<dbReference type="PANTHER" id="PTHR43562">
    <property type="entry name" value="NAPA-TYPE SODIUM/HYDROGEN ANTIPORTER"/>
    <property type="match status" value="1"/>
</dbReference>
<feature type="transmembrane region" description="Helical" evidence="8">
    <location>
        <begin position="159"/>
        <end position="181"/>
    </location>
</feature>
<evidence type="ECO:0000256" key="6">
    <source>
        <dbReference type="ARBA" id="ARBA00023065"/>
    </source>
</evidence>
<evidence type="ECO:0000313" key="10">
    <source>
        <dbReference type="EMBL" id="KAJ3482696.1"/>
    </source>
</evidence>
<dbReference type="Pfam" id="PF00999">
    <property type="entry name" value="Na_H_Exchanger"/>
    <property type="match status" value="2"/>
</dbReference>
<feature type="transmembrane region" description="Helical" evidence="8">
    <location>
        <begin position="360"/>
        <end position="384"/>
    </location>
</feature>
<evidence type="ECO:0000256" key="8">
    <source>
        <dbReference type="SAM" id="Phobius"/>
    </source>
</evidence>
<dbReference type="Proteomes" id="UP001212997">
    <property type="component" value="Unassembled WGS sequence"/>
</dbReference>
<keyword evidence="7 8" id="KW-0472">Membrane</keyword>
<comment type="subcellular location">
    <subcellularLocation>
        <location evidence="1">Membrane</location>
        <topology evidence="1">Multi-pass membrane protein</topology>
    </subcellularLocation>
</comment>
<feature type="transmembrane region" description="Helical" evidence="8">
    <location>
        <begin position="35"/>
        <end position="55"/>
    </location>
</feature>
<dbReference type="InterPro" id="IPR006153">
    <property type="entry name" value="Cation/H_exchanger_TM"/>
</dbReference>
<reference evidence="10" key="1">
    <citation type="submission" date="2022-07" db="EMBL/GenBank/DDBJ databases">
        <title>Genome Sequence of Physisporinus lineatus.</title>
        <authorList>
            <person name="Buettner E."/>
        </authorList>
    </citation>
    <scope>NUCLEOTIDE SEQUENCE</scope>
    <source>
        <strain evidence="10">VT162</strain>
    </source>
</reference>
<feature type="domain" description="Cation/H+ exchanger transmembrane" evidence="9">
    <location>
        <begin position="157"/>
        <end position="379"/>
    </location>
</feature>
<gene>
    <name evidence="10" type="ORF">NLI96_g6806</name>
</gene>
<dbReference type="PANTHER" id="PTHR43562:SF2">
    <property type="entry name" value="SODIUM-HYDROGEN ANTIPORTER"/>
    <property type="match status" value="1"/>
</dbReference>
<dbReference type="AlphaFoldDB" id="A0AAD5V084"/>
<keyword evidence="2" id="KW-0813">Transport</keyword>
<organism evidence="10 11">
    <name type="scientific">Meripilus lineatus</name>
    <dbReference type="NCBI Taxonomy" id="2056292"/>
    <lineage>
        <taxon>Eukaryota</taxon>
        <taxon>Fungi</taxon>
        <taxon>Dikarya</taxon>
        <taxon>Basidiomycota</taxon>
        <taxon>Agaricomycotina</taxon>
        <taxon>Agaricomycetes</taxon>
        <taxon>Polyporales</taxon>
        <taxon>Meripilaceae</taxon>
        <taxon>Meripilus</taxon>
    </lineage>
</organism>
<dbReference type="GO" id="GO:0015297">
    <property type="term" value="F:antiporter activity"/>
    <property type="evidence" value="ECO:0007669"/>
    <property type="project" value="UniProtKB-KW"/>
</dbReference>
<evidence type="ECO:0000256" key="1">
    <source>
        <dbReference type="ARBA" id="ARBA00004141"/>
    </source>
</evidence>
<evidence type="ECO:0000313" key="11">
    <source>
        <dbReference type="Proteomes" id="UP001212997"/>
    </source>
</evidence>
<evidence type="ECO:0000259" key="9">
    <source>
        <dbReference type="Pfam" id="PF00999"/>
    </source>
</evidence>
<keyword evidence="6" id="KW-0406">Ion transport</keyword>
<keyword evidence="4 8" id="KW-0812">Transmembrane</keyword>
<evidence type="ECO:0000256" key="3">
    <source>
        <dbReference type="ARBA" id="ARBA00022449"/>
    </source>
</evidence>
<keyword evidence="11" id="KW-1185">Reference proteome</keyword>
<proteinExistence type="predicted"/>
<name>A0AAD5V084_9APHY</name>
<feature type="transmembrane region" description="Helical" evidence="8">
    <location>
        <begin position="509"/>
        <end position="532"/>
    </location>
</feature>
<dbReference type="Gene3D" id="1.20.1530.20">
    <property type="match status" value="3"/>
</dbReference>
<feature type="transmembrane region" description="Helical" evidence="8">
    <location>
        <begin position="331"/>
        <end position="348"/>
    </location>
</feature>
<feature type="transmembrane region" description="Helical" evidence="8">
    <location>
        <begin position="201"/>
        <end position="224"/>
    </location>
</feature>
<evidence type="ECO:0000256" key="4">
    <source>
        <dbReference type="ARBA" id="ARBA00022692"/>
    </source>
</evidence>
<feature type="transmembrane region" description="Helical" evidence="8">
    <location>
        <begin position="67"/>
        <end position="92"/>
    </location>
</feature>
<dbReference type="InterPro" id="IPR038770">
    <property type="entry name" value="Na+/solute_symporter_sf"/>
</dbReference>
<feature type="domain" description="Cation/H+ exchanger transmembrane" evidence="9">
    <location>
        <begin position="8"/>
        <end position="119"/>
    </location>
</feature>
<keyword evidence="3" id="KW-0050">Antiport</keyword>